<evidence type="ECO:0000256" key="1">
    <source>
        <dbReference type="SAM" id="Phobius"/>
    </source>
</evidence>
<name>A0A4Q7JE66_9PSEU</name>
<gene>
    <name evidence="2" type="ORF">EWH70_01280</name>
</gene>
<dbReference type="OrthoDB" id="3392476at2"/>
<protein>
    <submittedName>
        <fullName evidence="2">DUF998 domain-containing protein</fullName>
    </submittedName>
</protein>
<evidence type="ECO:0000313" key="3">
    <source>
        <dbReference type="Proteomes" id="UP000292003"/>
    </source>
</evidence>
<comment type="caution">
    <text evidence="2">The sequence shown here is derived from an EMBL/GenBank/DDBJ whole genome shotgun (WGS) entry which is preliminary data.</text>
</comment>
<dbReference type="RefSeq" id="WP_130473316.1">
    <property type="nucleotide sequence ID" value="NZ_SFCC01000001.1"/>
</dbReference>
<keyword evidence="1" id="KW-0472">Membrane</keyword>
<feature type="transmembrane region" description="Helical" evidence="1">
    <location>
        <begin position="163"/>
        <end position="184"/>
    </location>
</feature>
<dbReference type="Pfam" id="PF06197">
    <property type="entry name" value="DUF998"/>
    <property type="match status" value="1"/>
</dbReference>
<dbReference type="EMBL" id="SFCC01000001">
    <property type="protein sequence ID" value="RZQ65747.1"/>
    <property type="molecule type" value="Genomic_DNA"/>
</dbReference>
<keyword evidence="1" id="KW-0812">Transmembrane</keyword>
<accession>A0A4Q7JE66</accession>
<feature type="transmembrane region" description="Helical" evidence="1">
    <location>
        <begin position="66"/>
        <end position="87"/>
    </location>
</feature>
<feature type="transmembrane region" description="Helical" evidence="1">
    <location>
        <begin position="94"/>
        <end position="115"/>
    </location>
</feature>
<dbReference type="AlphaFoldDB" id="A0A4Q7JE66"/>
<dbReference type="InterPro" id="IPR009339">
    <property type="entry name" value="DUF998"/>
</dbReference>
<feature type="transmembrane region" description="Helical" evidence="1">
    <location>
        <begin position="21"/>
        <end position="43"/>
    </location>
</feature>
<sequence>MSPSADTLAAPAPAGPGDARALPFAGVAALLAGSALLLLLHVLPPTDAISPVYSTISQYALTDSRWLFDLGIAVVAAGSAAVFATLIRRRIVATLSFTSFLGFLWVASLIVLIFFQKTNWAIGPSVGGTIHRWASVVAFVSLPLAVIAAARRVYPDSPVPRRLTVALGVTSLMWFGVILTGVVVMLTGGGPWWTFVPLGLVERFMAVNEVLALGALTAGLLRPQPSRSDALQLT</sequence>
<reference evidence="2 3" key="1">
    <citation type="submission" date="2019-02" db="EMBL/GenBank/DDBJ databases">
        <title>Draft genome sequence of Amycolatopsis sp. 8-3EHSu isolated from roots of Suaeda maritima.</title>
        <authorList>
            <person name="Duangmal K."/>
            <person name="Chantavorakit T."/>
        </authorList>
    </citation>
    <scope>NUCLEOTIDE SEQUENCE [LARGE SCALE GENOMIC DNA]</scope>
    <source>
        <strain evidence="2 3">8-3EHSu</strain>
    </source>
</reference>
<proteinExistence type="predicted"/>
<keyword evidence="1" id="KW-1133">Transmembrane helix</keyword>
<dbReference type="Proteomes" id="UP000292003">
    <property type="component" value="Unassembled WGS sequence"/>
</dbReference>
<feature type="transmembrane region" description="Helical" evidence="1">
    <location>
        <begin position="130"/>
        <end position="151"/>
    </location>
</feature>
<evidence type="ECO:0000313" key="2">
    <source>
        <dbReference type="EMBL" id="RZQ65747.1"/>
    </source>
</evidence>
<organism evidence="2 3">
    <name type="scientific">Amycolatopsis suaedae</name>
    <dbReference type="NCBI Taxonomy" id="2510978"/>
    <lineage>
        <taxon>Bacteria</taxon>
        <taxon>Bacillati</taxon>
        <taxon>Actinomycetota</taxon>
        <taxon>Actinomycetes</taxon>
        <taxon>Pseudonocardiales</taxon>
        <taxon>Pseudonocardiaceae</taxon>
        <taxon>Amycolatopsis</taxon>
    </lineage>
</organism>
<keyword evidence="3" id="KW-1185">Reference proteome</keyword>